<reference evidence="11 12" key="1">
    <citation type="submission" date="2019-07" db="EMBL/GenBank/DDBJ databases">
        <authorList>
            <person name="Kim J.K."/>
            <person name="Cheong H.-M."/>
            <person name="Choi Y."/>
            <person name="Hwang K.J."/>
            <person name="Lee S."/>
            <person name="Choi C."/>
        </authorList>
    </citation>
    <scope>NUCLEOTIDE SEQUENCE [LARGE SCALE GENOMIC DNA]</scope>
    <source>
        <strain evidence="11 12">KS 22</strain>
    </source>
</reference>
<dbReference type="PROSITE" id="PS00933">
    <property type="entry name" value="FGGY_KINASES_1"/>
    <property type="match status" value="1"/>
</dbReference>
<proteinExistence type="inferred from homology"/>
<keyword evidence="4 8" id="KW-0418">Kinase</keyword>
<dbReference type="Gene3D" id="3.30.420.40">
    <property type="match status" value="2"/>
</dbReference>
<evidence type="ECO:0000256" key="7">
    <source>
        <dbReference type="ARBA" id="ARBA00043149"/>
    </source>
</evidence>
<feature type="domain" description="Carbohydrate kinase FGGY N-terminal" evidence="9">
    <location>
        <begin position="6"/>
        <end position="249"/>
    </location>
</feature>
<dbReference type="InterPro" id="IPR018483">
    <property type="entry name" value="Carb_kinase_FGGY_CS"/>
</dbReference>
<dbReference type="InterPro" id="IPR018485">
    <property type="entry name" value="FGGY_C"/>
</dbReference>
<dbReference type="Pfam" id="PF02782">
    <property type="entry name" value="FGGY_C"/>
    <property type="match status" value="1"/>
</dbReference>
<evidence type="ECO:0000313" key="11">
    <source>
        <dbReference type="EMBL" id="QMV42847.1"/>
    </source>
</evidence>
<organism evidence="11 12">
    <name type="scientific">Cohnella cholangitidis</name>
    <dbReference type="NCBI Taxonomy" id="2598458"/>
    <lineage>
        <taxon>Bacteria</taxon>
        <taxon>Bacillati</taxon>
        <taxon>Bacillota</taxon>
        <taxon>Bacilli</taxon>
        <taxon>Bacillales</taxon>
        <taxon>Paenibacillaceae</taxon>
        <taxon>Cohnella</taxon>
    </lineage>
</organism>
<evidence type="ECO:0000256" key="2">
    <source>
        <dbReference type="ARBA" id="ARBA00022679"/>
    </source>
</evidence>
<dbReference type="AlphaFoldDB" id="A0A7G5C0W3"/>
<dbReference type="PANTHER" id="PTHR10196:SF69">
    <property type="entry name" value="GLYCEROL KINASE"/>
    <property type="match status" value="1"/>
</dbReference>
<dbReference type="KEGG" id="cchl:FPL14_17870"/>
<dbReference type="InterPro" id="IPR018484">
    <property type="entry name" value="FGGY_N"/>
</dbReference>
<dbReference type="SUPFAM" id="SSF53067">
    <property type="entry name" value="Actin-like ATPase domain"/>
    <property type="match status" value="2"/>
</dbReference>
<evidence type="ECO:0000256" key="3">
    <source>
        <dbReference type="ARBA" id="ARBA00022741"/>
    </source>
</evidence>
<evidence type="ECO:0000256" key="5">
    <source>
        <dbReference type="ARBA" id="ARBA00022798"/>
    </source>
</evidence>
<dbReference type="GO" id="GO:0019563">
    <property type="term" value="P:glycerol catabolic process"/>
    <property type="evidence" value="ECO:0007669"/>
    <property type="project" value="TreeGrafter"/>
</dbReference>
<keyword evidence="6" id="KW-0067">ATP-binding</keyword>
<dbReference type="NCBIfam" id="NF000756">
    <property type="entry name" value="PRK00047.1"/>
    <property type="match status" value="1"/>
</dbReference>
<dbReference type="InterPro" id="IPR043129">
    <property type="entry name" value="ATPase_NBD"/>
</dbReference>
<keyword evidence="2 8" id="KW-0808">Transferase</keyword>
<evidence type="ECO:0000256" key="4">
    <source>
        <dbReference type="ARBA" id="ARBA00022777"/>
    </source>
</evidence>
<dbReference type="GO" id="GO:0005829">
    <property type="term" value="C:cytosol"/>
    <property type="evidence" value="ECO:0007669"/>
    <property type="project" value="TreeGrafter"/>
</dbReference>
<dbReference type="CDD" id="cd07769">
    <property type="entry name" value="ASKHA_NBD_FGGY_GK"/>
    <property type="match status" value="1"/>
</dbReference>
<evidence type="ECO:0000256" key="1">
    <source>
        <dbReference type="ARBA" id="ARBA00009156"/>
    </source>
</evidence>
<name>A0A7G5C0W3_9BACL</name>
<dbReference type="Proteomes" id="UP000515679">
    <property type="component" value="Chromosome"/>
</dbReference>
<evidence type="ECO:0000256" key="8">
    <source>
        <dbReference type="RuleBase" id="RU003733"/>
    </source>
</evidence>
<dbReference type="InterPro" id="IPR000577">
    <property type="entry name" value="Carb_kinase_FGGY"/>
</dbReference>
<feature type="domain" description="Carbohydrate kinase FGGY C-terminal" evidence="10">
    <location>
        <begin position="261"/>
        <end position="447"/>
    </location>
</feature>
<protein>
    <recommendedName>
        <fullName evidence="7">ATP:glycerol 3-phosphotransferase</fullName>
    </recommendedName>
</protein>
<keyword evidence="3" id="KW-0547">Nucleotide-binding</keyword>
<dbReference type="RefSeq" id="WP_182299073.1">
    <property type="nucleotide sequence ID" value="NZ_CP041969.1"/>
</dbReference>
<evidence type="ECO:0000313" key="12">
    <source>
        <dbReference type="Proteomes" id="UP000515679"/>
    </source>
</evidence>
<keyword evidence="12" id="KW-1185">Reference proteome</keyword>
<dbReference type="GO" id="GO:0005524">
    <property type="term" value="F:ATP binding"/>
    <property type="evidence" value="ECO:0007669"/>
    <property type="project" value="UniProtKB-KW"/>
</dbReference>
<dbReference type="GO" id="GO:0004370">
    <property type="term" value="F:glycerol kinase activity"/>
    <property type="evidence" value="ECO:0007669"/>
    <property type="project" value="TreeGrafter"/>
</dbReference>
<evidence type="ECO:0000259" key="9">
    <source>
        <dbReference type="Pfam" id="PF00370"/>
    </source>
</evidence>
<sequence length="498" mass="54381">MNGSILLTIDQSTTGTKAILTNQEGRIVSKLALPHQQYYPQEGWVEHDPLEIYHNVKSVIRGVLTQAELVPAAIAGITITNQRETALIWNRKTGLPIANAIVWQCRRTADFCDRLKEEGQEALVQAKTGLLLDPYFSAAKWRWLLDHHSADHPIDELMAGTVDSWLLWKLTGGVVHATDYTNASRTQLFNIHTLQWDEELAELFGVPLSILPRAYPSDHVFGRIDEPELFPEGALIAGVIGDSQAALFGQQCILPGMAKGTFGTGTSILMNVGAKPIQGSGGLVSAIAWGVGGRVEYALEAIIHSTGDSLNWARDQMGLYRTFEELEQLIGAIPDTGGVYLVPAFIGLGAPHWNPRARAAFIGMNRSSDRRHLLRATLESIAYQVTDAVRLLERHTGMPLAELRVDGGATTNGTLMQLQADLLNVPVVSSEAAELSALGSAYIGGLALGVWSNEQDLAGFYRKRHAYIPIVDEEERNRLDKGWQAALKAVLTAEATLN</sequence>
<gene>
    <name evidence="11" type="primary">glpK</name>
    <name evidence="11" type="ORF">FPL14_17870</name>
</gene>
<evidence type="ECO:0000259" key="10">
    <source>
        <dbReference type="Pfam" id="PF02782"/>
    </source>
</evidence>
<comment type="similarity">
    <text evidence="1 8">Belongs to the FGGY kinase family.</text>
</comment>
<dbReference type="FunFam" id="3.30.420.40:FF:000008">
    <property type="entry name" value="Glycerol kinase"/>
    <property type="match status" value="1"/>
</dbReference>
<keyword evidence="5" id="KW-0319">Glycerol metabolism</keyword>
<dbReference type="EMBL" id="CP041969">
    <property type="protein sequence ID" value="QMV42847.1"/>
    <property type="molecule type" value="Genomic_DNA"/>
</dbReference>
<dbReference type="Pfam" id="PF00370">
    <property type="entry name" value="FGGY_N"/>
    <property type="match status" value="1"/>
</dbReference>
<dbReference type="PROSITE" id="PS00445">
    <property type="entry name" value="FGGY_KINASES_2"/>
    <property type="match status" value="1"/>
</dbReference>
<dbReference type="PIRSF" id="PIRSF000538">
    <property type="entry name" value="GlpK"/>
    <property type="match status" value="1"/>
</dbReference>
<evidence type="ECO:0000256" key="6">
    <source>
        <dbReference type="ARBA" id="ARBA00022840"/>
    </source>
</evidence>
<dbReference type="PANTHER" id="PTHR10196">
    <property type="entry name" value="SUGAR KINASE"/>
    <property type="match status" value="1"/>
</dbReference>
<accession>A0A7G5C0W3</accession>